<dbReference type="SUPFAM" id="SSF57701">
    <property type="entry name" value="Zn2/Cys6 DNA-binding domain"/>
    <property type="match status" value="1"/>
</dbReference>
<reference evidence="4 5" key="1">
    <citation type="submission" date="2019-10" db="EMBL/GenBank/DDBJ databases">
        <authorList>
            <person name="Palmer J.M."/>
        </authorList>
    </citation>
    <scope>NUCLEOTIDE SEQUENCE [LARGE SCALE GENOMIC DNA]</scope>
    <source>
        <strain evidence="4 5">TWF694</strain>
    </source>
</reference>
<feature type="region of interest" description="Disordered" evidence="2">
    <location>
        <begin position="517"/>
        <end position="546"/>
    </location>
</feature>
<name>A0AAV9XD82_9PEZI</name>
<dbReference type="GO" id="GO:0000981">
    <property type="term" value="F:DNA-binding transcription factor activity, RNA polymerase II-specific"/>
    <property type="evidence" value="ECO:0007669"/>
    <property type="project" value="InterPro"/>
</dbReference>
<keyword evidence="5" id="KW-1185">Reference proteome</keyword>
<accession>A0AAV9XD82</accession>
<organism evidence="4 5">
    <name type="scientific">Orbilia ellipsospora</name>
    <dbReference type="NCBI Taxonomy" id="2528407"/>
    <lineage>
        <taxon>Eukaryota</taxon>
        <taxon>Fungi</taxon>
        <taxon>Dikarya</taxon>
        <taxon>Ascomycota</taxon>
        <taxon>Pezizomycotina</taxon>
        <taxon>Orbiliomycetes</taxon>
        <taxon>Orbiliales</taxon>
        <taxon>Orbiliaceae</taxon>
        <taxon>Orbilia</taxon>
    </lineage>
</organism>
<dbReference type="Proteomes" id="UP001365542">
    <property type="component" value="Unassembled WGS sequence"/>
</dbReference>
<dbReference type="EMBL" id="JAVHJO010000006">
    <property type="protein sequence ID" value="KAK6539556.1"/>
    <property type="molecule type" value="Genomic_DNA"/>
</dbReference>
<dbReference type="InterPro" id="IPR001138">
    <property type="entry name" value="Zn2Cys6_DnaBD"/>
</dbReference>
<protein>
    <recommendedName>
        <fullName evidence="3">Zn(2)-C6 fungal-type domain-containing protein</fullName>
    </recommendedName>
</protein>
<keyword evidence="1" id="KW-0539">Nucleus</keyword>
<dbReference type="SMART" id="SM00066">
    <property type="entry name" value="GAL4"/>
    <property type="match status" value="1"/>
</dbReference>
<dbReference type="PROSITE" id="PS50048">
    <property type="entry name" value="ZN2_CY6_FUNGAL_2"/>
    <property type="match status" value="1"/>
</dbReference>
<feature type="compositionally biased region" description="Low complexity" evidence="2">
    <location>
        <begin position="449"/>
        <end position="463"/>
    </location>
</feature>
<evidence type="ECO:0000259" key="3">
    <source>
        <dbReference type="PROSITE" id="PS50048"/>
    </source>
</evidence>
<dbReference type="Gene3D" id="4.10.240.10">
    <property type="entry name" value="Zn(2)-C6 fungal-type DNA-binding domain"/>
    <property type="match status" value="1"/>
</dbReference>
<feature type="region of interest" description="Disordered" evidence="2">
    <location>
        <begin position="1"/>
        <end position="36"/>
    </location>
</feature>
<feature type="domain" description="Zn(2)-C6 fungal-type" evidence="3">
    <location>
        <begin position="65"/>
        <end position="101"/>
    </location>
</feature>
<proteinExistence type="predicted"/>
<comment type="caution">
    <text evidence="4">The sequence shown here is derived from an EMBL/GenBank/DDBJ whole genome shotgun (WGS) entry which is preliminary data.</text>
</comment>
<evidence type="ECO:0000256" key="2">
    <source>
        <dbReference type="SAM" id="MobiDB-lite"/>
    </source>
</evidence>
<feature type="compositionally biased region" description="Polar residues" evidence="2">
    <location>
        <begin position="520"/>
        <end position="529"/>
    </location>
</feature>
<dbReference type="GO" id="GO:0008270">
    <property type="term" value="F:zinc ion binding"/>
    <property type="evidence" value="ECO:0007669"/>
    <property type="project" value="InterPro"/>
</dbReference>
<dbReference type="AlphaFoldDB" id="A0AAV9XD82"/>
<evidence type="ECO:0000256" key="1">
    <source>
        <dbReference type="ARBA" id="ARBA00023242"/>
    </source>
</evidence>
<evidence type="ECO:0000313" key="5">
    <source>
        <dbReference type="Proteomes" id="UP001365542"/>
    </source>
</evidence>
<feature type="compositionally biased region" description="Polar residues" evidence="2">
    <location>
        <begin position="11"/>
        <end position="23"/>
    </location>
</feature>
<gene>
    <name evidence="4" type="ORF">TWF694_009767</name>
</gene>
<evidence type="ECO:0000313" key="4">
    <source>
        <dbReference type="EMBL" id="KAK6539556.1"/>
    </source>
</evidence>
<feature type="region of interest" description="Disordered" evidence="2">
    <location>
        <begin position="411"/>
        <end position="491"/>
    </location>
</feature>
<dbReference type="CDD" id="cd00067">
    <property type="entry name" value="GAL4"/>
    <property type="match status" value="1"/>
</dbReference>
<dbReference type="InterPro" id="IPR036864">
    <property type="entry name" value="Zn2-C6_fun-type_DNA-bd_sf"/>
</dbReference>
<sequence>MNRHSYPGAGYTSTPTASYSQRPSLGAPFMRPSRPQPRVDEVAYSQIGASGSTQNNTARKRVNVACGRCRKRKIRCSGDPGAGGSCQNCKNAGVAAGLCQFLRVQCRELQLNDPQPSSSDLQTALYHESRYDPAACISSTLSTTYPSAACISAPPIMNTNHFEAQLAGVLVSTPSHIHGLQASRSLPTINRRSQTFTANSQESDHLSLLATSAAHVASLPGASGEYSNLDLASTDVETLPTCAPSTYGLSSSSHWDNHAVDEVLRTVAEIPHLRPTASDRDKAKSYVPPSEQSPLFFDGAYVPPVSTASPAVSTYLQTSNVRDGFSDSFSYSTLTNGLSHMGIKVAKGQPIPPSSSPSLQTHFEKGDIDAQSQIVYAGGVPANYHVLPYNFYRVPPTPVAVEPYNSLRQSGVSSRKFSDPSAPSPAILTSFGEEKDTRTVAVSIKNRIPSTSPLSSSPSPTSSMGNHGKKASLKQAQALSTSPQNTVRDSLGRDCTQRMSNNFLAFERATEYHPGHIIPTSRTTAQSTRAVPVAPRPSSAGCGSAAASPKFAMDQLQYTYSHSQHRHPTVGH</sequence>
<feature type="compositionally biased region" description="Polar residues" evidence="2">
    <location>
        <begin position="474"/>
        <end position="488"/>
    </location>
</feature>